<gene>
    <name evidence="1" type="ORF">ACFSUC_17435</name>
</gene>
<name>A0ABW5RF83_9BACL</name>
<dbReference type="Proteomes" id="UP001597497">
    <property type="component" value="Unassembled WGS sequence"/>
</dbReference>
<dbReference type="PANTHER" id="PTHR20883:SF46">
    <property type="entry name" value="PHYTANOYL-COA HYDROXYLASE"/>
    <property type="match status" value="1"/>
</dbReference>
<dbReference type="RefSeq" id="WP_379930928.1">
    <property type="nucleotide sequence ID" value="NZ_JBHUMM010000043.1"/>
</dbReference>
<organism evidence="1 2">
    <name type="scientific">Marinicrinis sediminis</name>
    <dbReference type="NCBI Taxonomy" id="1652465"/>
    <lineage>
        <taxon>Bacteria</taxon>
        <taxon>Bacillati</taxon>
        <taxon>Bacillota</taxon>
        <taxon>Bacilli</taxon>
        <taxon>Bacillales</taxon>
        <taxon>Paenibacillaceae</taxon>
    </lineage>
</organism>
<protein>
    <submittedName>
        <fullName evidence="1">Phytanoyl-CoA dioxygenase family protein</fullName>
    </submittedName>
</protein>
<dbReference type="SUPFAM" id="SSF51197">
    <property type="entry name" value="Clavaminate synthase-like"/>
    <property type="match status" value="1"/>
</dbReference>
<evidence type="ECO:0000313" key="1">
    <source>
        <dbReference type="EMBL" id="MFD2673361.1"/>
    </source>
</evidence>
<accession>A0ABW5RF83</accession>
<keyword evidence="1" id="KW-0223">Dioxygenase</keyword>
<comment type="caution">
    <text evidence="1">The sequence shown here is derived from an EMBL/GenBank/DDBJ whole genome shotgun (WGS) entry which is preliminary data.</text>
</comment>
<dbReference type="PANTHER" id="PTHR20883">
    <property type="entry name" value="PHYTANOYL-COA DIOXYGENASE DOMAIN CONTAINING 1"/>
    <property type="match status" value="1"/>
</dbReference>
<proteinExistence type="predicted"/>
<dbReference type="EMBL" id="JBHUMM010000043">
    <property type="protein sequence ID" value="MFD2673361.1"/>
    <property type="molecule type" value="Genomic_DNA"/>
</dbReference>
<sequence>MSAAQLTAEEKQFFQENGYLIKKGVYTQYELDRLSKEYVKIWIELLAEGKILQNPEKPLTSLYPNRLRDFHRGNRTITAFMLKTEAISLLESLIGEEPLAIQSGYYYKPPGSRGLGFHQDNYHIGVSPGTSYAMWVSMEATNAENGSLVFVPGTHQLPLVSSEVVPGSSDAYGSEVLRVPEGYEKIQIETEAGDVVFFNGNMYHGSTKNRSEHRYRRSFVTHFAPARTEKITLNYGQLVGKDGRRVRRKLNTEAKIMEMEQSVFHYQDASFYDQIIKGVTDR</sequence>
<dbReference type="Gene3D" id="2.60.120.620">
    <property type="entry name" value="q2cbj1_9rhob like domain"/>
    <property type="match status" value="1"/>
</dbReference>
<evidence type="ECO:0000313" key="2">
    <source>
        <dbReference type="Proteomes" id="UP001597497"/>
    </source>
</evidence>
<reference evidence="2" key="1">
    <citation type="journal article" date="2019" name="Int. J. Syst. Evol. Microbiol.">
        <title>The Global Catalogue of Microorganisms (GCM) 10K type strain sequencing project: providing services to taxonomists for standard genome sequencing and annotation.</title>
        <authorList>
            <consortium name="The Broad Institute Genomics Platform"/>
            <consortium name="The Broad Institute Genome Sequencing Center for Infectious Disease"/>
            <person name="Wu L."/>
            <person name="Ma J."/>
        </authorList>
    </citation>
    <scope>NUCLEOTIDE SEQUENCE [LARGE SCALE GENOMIC DNA]</scope>
    <source>
        <strain evidence="2">KCTC 33676</strain>
    </source>
</reference>
<dbReference type="GO" id="GO:0051213">
    <property type="term" value="F:dioxygenase activity"/>
    <property type="evidence" value="ECO:0007669"/>
    <property type="project" value="UniProtKB-KW"/>
</dbReference>
<dbReference type="Pfam" id="PF05721">
    <property type="entry name" value="PhyH"/>
    <property type="match status" value="1"/>
</dbReference>
<keyword evidence="1" id="KW-0560">Oxidoreductase</keyword>
<dbReference type="InterPro" id="IPR008775">
    <property type="entry name" value="Phytyl_CoA_dOase-like"/>
</dbReference>
<keyword evidence="2" id="KW-1185">Reference proteome</keyword>